<feature type="region of interest" description="Disordered" evidence="2">
    <location>
        <begin position="386"/>
        <end position="407"/>
    </location>
</feature>
<dbReference type="InterPro" id="IPR036390">
    <property type="entry name" value="WH_DNA-bd_sf"/>
</dbReference>
<dbReference type="FunFam" id="1.10.10.10:FF:000119">
    <property type="entry name" value="DNA damage and replication checkpoint protein"/>
    <property type="match status" value="1"/>
</dbReference>
<dbReference type="GO" id="GO:0000978">
    <property type="term" value="F:RNA polymerase II cis-regulatory region sequence-specific DNA binding"/>
    <property type="evidence" value="ECO:0007669"/>
    <property type="project" value="TreeGrafter"/>
</dbReference>
<dbReference type="PANTHER" id="PTHR12619:SF5">
    <property type="entry name" value="TRANSCRIPTION FACTOR RFX4"/>
    <property type="match status" value="1"/>
</dbReference>
<organism evidence="4 5">
    <name type="scientific">Aspergillus tubingensis</name>
    <dbReference type="NCBI Taxonomy" id="5068"/>
    <lineage>
        <taxon>Eukaryota</taxon>
        <taxon>Fungi</taxon>
        <taxon>Dikarya</taxon>
        <taxon>Ascomycota</taxon>
        <taxon>Pezizomycotina</taxon>
        <taxon>Eurotiomycetes</taxon>
        <taxon>Eurotiomycetidae</taxon>
        <taxon>Eurotiales</taxon>
        <taxon>Aspergillaceae</taxon>
        <taxon>Aspergillus</taxon>
        <taxon>Aspergillus subgen. Circumdati</taxon>
    </lineage>
</organism>
<feature type="compositionally biased region" description="Polar residues" evidence="2">
    <location>
        <begin position="808"/>
        <end position="831"/>
    </location>
</feature>
<proteinExistence type="predicted"/>
<dbReference type="PROSITE" id="PS51526">
    <property type="entry name" value="RFX_DBD"/>
    <property type="match status" value="1"/>
</dbReference>
<feature type="domain" description="RFX-type winged-helix" evidence="3">
    <location>
        <begin position="248"/>
        <end position="322"/>
    </location>
</feature>
<evidence type="ECO:0000313" key="4">
    <source>
        <dbReference type="EMBL" id="GLA86933.1"/>
    </source>
</evidence>
<dbReference type="InterPro" id="IPR057321">
    <property type="entry name" value="RFX1-4/6/8-like_BCD"/>
</dbReference>
<dbReference type="InterPro" id="IPR039779">
    <property type="entry name" value="RFX-like"/>
</dbReference>
<dbReference type="PANTHER" id="PTHR12619">
    <property type="entry name" value="RFX TRANSCRIPTION FACTOR FAMILY"/>
    <property type="match status" value="1"/>
</dbReference>
<keyword evidence="1" id="KW-0238">DNA-binding</keyword>
<dbReference type="AlphaFoldDB" id="A0A9W6AS04"/>
<evidence type="ECO:0000256" key="2">
    <source>
        <dbReference type="SAM" id="MobiDB-lite"/>
    </source>
</evidence>
<gene>
    <name evidence="4" type="ORF">AtubIFM56815_011204</name>
</gene>
<dbReference type="SUPFAM" id="SSF46785">
    <property type="entry name" value="Winged helix' DNA-binding domain"/>
    <property type="match status" value="1"/>
</dbReference>
<feature type="compositionally biased region" description="Low complexity" evidence="2">
    <location>
        <begin position="8"/>
        <end position="22"/>
    </location>
</feature>
<dbReference type="Pfam" id="PF02257">
    <property type="entry name" value="RFX_DNA_binding"/>
    <property type="match status" value="1"/>
</dbReference>
<dbReference type="InterPro" id="IPR003150">
    <property type="entry name" value="DNA-bd_RFX"/>
</dbReference>
<sequence>MPPEMGTAARAASQSSSAASQATQIVATHSRPGTADLMRSRSETVVSRNSRRPRSRGSTASIHSNTTQQTQDQQLADGFSQFLPTQPTAGHNVFGGNPEDIIMRFGQQLSHPVNGASLDPTMQDAHHAVMPRAEEFPSHAMHSHHMSHHSIPSGLSSHGLAGVPMPQYTAMYDSGIENHVPEHVLEDNDISEAGAKKKKGSSSSLANDNELRKLLRQYEGYSLKQMAAEVLKHEGAGGKAEKVKQVFAMIWLKENCRKSSGSVRRDRVYCCYAEKCGTERVSVLNPASFGKLVRIIFPNVQTRRLGVRGESKYHYVDLTVIEEKQQKPPPLNPQLPSNTNSAANVTESKVDDMMQKSVSVAPQPPADTAVFPSPTTSFAPKFTATPSTSGCDCQSSSESHTGSSIRLDNMASTSGKLIHQMLHLPSSDSPPMDNESLQLPDISDYLPANTDSKIAAALAALYRSHCISVIDSFRYCKERNMLRYFSAFHGTLTVPVQKLLTHPNLAPWIKECDWIMYQKMIAFVAPLTTQVVPKLVLDAFSSISQKLTAHIADTFKSQPLHVSEARLIPAHIFCNLLKHMLDVNQSANAAAAWLCHPDNRNQMWFDFKTLVDPQEMIVKANIPRCSELATALVLKHDVRALLTPVADMNPSAALPFYTRPDTEEDIQAHKYPVESAAGDDYNFPDKWISFILNLPSVFPHHSTQCIIEKVDALWDCILRRLTLGGAQSFSAWWMTKVFFHEMMLWQAEKGGFMRYTPSTLHYATLSSNQQGPTSFLMKPSNCPVPDKNESQHAAHSRTRSAASPTSAESLTQTQTSMHRSQMEAESNQNTLENEKPSGVSDSMTGFQAPNNDDSAIDLDDDSMLMTVGKYGDMMVSDPADAEGDVVVI</sequence>
<reference evidence="4" key="1">
    <citation type="submission" date="2022-07" db="EMBL/GenBank/DDBJ databases">
        <title>Taxonomy of Aspergillus series Nigri: significant species reduction supported by multi-species coalescent approaches.</title>
        <authorList>
            <person name="Bian C."/>
            <person name="Kusuya Y."/>
            <person name="Sklenar F."/>
            <person name="D'hooge E."/>
            <person name="Yaguchi T."/>
            <person name="Takahashi H."/>
            <person name="Hubka V."/>
        </authorList>
    </citation>
    <scope>NUCLEOTIDE SEQUENCE</scope>
    <source>
        <strain evidence="4">IFM 56815</strain>
    </source>
</reference>
<feature type="region of interest" description="Disordered" evidence="2">
    <location>
        <begin position="772"/>
        <end position="858"/>
    </location>
</feature>
<evidence type="ECO:0000256" key="1">
    <source>
        <dbReference type="ARBA" id="ARBA00023125"/>
    </source>
</evidence>
<dbReference type="GO" id="GO:0000981">
    <property type="term" value="F:DNA-binding transcription factor activity, RNA polymerase II-specific"/>
    <property type="evidence" value="ECO:0007669"/>
    <property type="project" value="TreeGrafter"/>
</dbReference>
<evidence type="ECO:0000259" key="3">
    <source>
        <dbReference type="PROSITE" id="PS51526"/>
    </source>
</evidence>
<dbReference type="Proteomes" id="UP001144157">
    <property type="component" value="Unassembled WGS sequence"/>
</dbReference>
<dbReference type="Gene3D" id="1.10.10.10">
    <property type="entry name" value="Winged helix-like DNA-binding domain superfamily/Winged helix DNA-binding domain"/>
    <property type="match status" value="1"/>
</dbReference>
<feature type="compositionally biased region" description="Polar residues" evidence="2">
    <location>
        <begin position="839"/>
        <end position="851"/>
    </location>
</feature>
<feature type="region of interest" description="Disordered" evidence="2">
    <location>
        <begin position="1"/>
        <end position="72"/>
    </location>
</feature>
<dbReference type="EMBL" id="BRPE01000009">
    <property type="protein sequence ID" value="GLA86933.1"/>
    <property type="molecule type" value="Genomic_DNA"/>
</dbReference>
<comment type="caution">
    <text evidence="4">The sequence shown here is derived from an EMBL/GenBank/DDBJ whole genome shotgun (WGS) entry which is preliminary data.</text>
</comment>
<dbReference type="Pfam" id="PF25340">
    <property type="entry name" value="BCD_RFX"/>
    <property type="match status" value="1"/>
</dbReference>
<dbReference type="InterPro" id="IPR036388">
    <property type="entry name" value="WH-like_DNA-bd_sf"/>
</dbReference>
<accession>A0A9W6AS04</accession>
<protein>
    <recommendedName>
        <fullName evidence="3">RFX-type winged-helix domain-containing protein</fullName>
    </recommendedName>
</protein>
<name>A0A9W6AS04_ASPTU</name>
<evidence type="ECO:0000313" key="5">
    <source>
        <dbReference type="Proteomes" id="UP001144157"/>
    </source>
</evidence>